<evidence type="ECO:0000256" key="1">
    <source>
        <dbReference type="ARBA" id="ARBA00004584"/>
    </source>
</evidence>
<evidence type="ECO:0000259" key="4">
    <source>
        <dbReference type="PROSITE" id="PS51015"/>
    </source>
</evidence>
<gene>
    <name evidence="5" type="ORF">VITISV_011009</name>
</gene>
<dbReference type="GO" id="GO:0000775">
    <property type="term" value="C:chromosome, centromeric region"/>
    <property type="evidence" value="ECO:0007669"/>
    <property type="project" value="UniProtKB-SubCell"/>
</dbReference>
<dbReference type="Gene3D" id="2.30.280.10">
    <property type="entry name" value="SRA-YDG"/>
    <property type="match status" value="2"/>
</dbReference>
<dbReference type="PROSITE" id="PS51015">
    <property type="entry name" value="YDG"/>
    <property type="match status" value="1"/>
</dbReference>
<protein>
    <recommendedName>
        <fullName evidence="4">YDG domain-containing protein</fullName>
    </recommendedName>
</protein>
<dbReference type="PANTHER" id="PTHR45660:SF94">
    <property type="entry name" value="HISTONE-LYSINE N-METHYLTRANSFERASE, H3 LYSINE-9 SPECIFIC SUVH4"/>
    <property type="match status" value="1"/>
</dbReference>
<feature type="domain" description="YDG" evidence="4">
    <location>
        <begin position="49"/>
        <end position="202"/>
    </location>
</feature>
<comment type="subcellular location">
    <subcellularLocation>
        <location evidence="1">Chromosome</location>
        <location evidence="1">Centromere</location>
    </subcellularLocation>
    <subcellularLocation>
        <location evidence="3">Nucleus</location>
    </subcellularLocation>
</comment>
<dbReference type="GO" id="GO:0005634">
    <property type="term" value="C:nucleus"/>
    <property type="evidence" value="ECO:0007669"/>
    <property type="project" value="UniProtKB-SubCell"/>
</dbReference>
<keyword evidence="2 3" id="KW-0539">Nucleus</keyword>
<dbReference type="EMBL" id="AM455523">
    <property type="protein sequence ID" value="CAN81036.1"/>
    <property type="molecule type" value="Genomic_DNA"/>
</dbReference>
<evidence type="ECO:0000256" key="3">
    <source>
        <dbReference type="PROSITE-ProRule" id="PRU00358"/>
    </source>
</evidence>
<accession>A5BDJ9</accession>
<dbReference type="InterPro" id="IPR015947">
    <property type="entry name" value="PUA-like_sf"/>
</dbReference>
<name>A5BDJ9_VITVI</name>
<dbReference type="SUPFAM" id="SSF88697">
    <property type="entry name" value="PUA domain-like"/>
    <property type="match status" value="2"/>
</dbReference>
<dbReference type="Pfam" id="PF02182">
    <property type="entry name" value="SAD_SRA"/>
    <property type="match status" value="1"/>
</dbReference>
<dbReference type="PANTHER" id="PTHR45660">
    <property type="entry name" value="HISTONE-LYSINE N-METHYLTRANSFERASE SETMAR"/>
    <property type="match status" value="1"/>
</dbReference>
<dbReference type="SMART" id="SM00466">
    <property type="entry name" value="SRA"/>
    <property type="match status" value="1"/>
</dbReference>
<proteinExistence type="predicted"/>
<reference evidence="5" key="1">
    <citation type="journal article" date="2007" name="PLoS ONE">
        <title>The first genome sequence of an elite grapevine cultivar (Pinot noir Vitis vinifera L.): coping with a highly heterozygous genome.</title>
        <authorList>
            <person name="Velasco R."/>
            <person name="Zharkikh A."/>
            <person name="Troggio M."/>
            <person name="Cartwright D.A."/>
            <person name="Cestaro A."/>
            <person name="Pruss D."/>
            <person name="Pindo M."/>
            <person name="FitzGerald L.M."/>
            <person name="Vezzulli S."/>
            <person name="Reid J."/>
            <person name="Malacarne G."/>
            <person name="Iliev D."/>
            <person name="Coppola G."/>
            <person name="Wardell B."/>
            <person name="Micheletti D."/>
            <person name="Macalma T."/>
            <person name="Facci M."/>
            <person name="Mitchell J.T."/>
            <person name="Perazzolli M."/>
            <person name="Eldredge G."/>
            <person name="Gatto P."/>
            <person name="Oyzerski R."/>
            <person name="Moretto M."/>
            <person name="Gutin N."/>
            <person name="Stefanini M."/>
            <person name="Chen Y."/>
            <person name="Segala C."/>
            <person name="Davenport C."/>
            <person name="Dematte L."/>
            <person name="Mraz A."/>
            <person name="Battilana J."/>
            <person name="Stormo K."/>
            <person name="Costa F."/>
            <person name="Tao Q."/>
            <person name="Si-Ammour A."/>
            <person name="Harkins T."/>
            <person name="Lackey A."/>
            <person name="Perbost C."/>
            <person name="Taillon B."/>
            <person name="Stella A."/>
            <person name="Solovyev V."/>
            <person name="Fawcett J.A."/>
            <person name="Sterck L."/>
            <person name="Vandepoele K."/>
            <person name="Grando S.M."/>
            <person name="Toppo S."/>
            <person name="Moser C."/>
            <person name="Lanchbury J."/>
            <person name="Bogden R."/>
            <person name="Skolnick M."/>
            <person name="Sgaramella V."/>
            <person name="Bhatnagar S.K."/>
            <person name="Fontana P."/>
            <person name="Gutin A."/>
            <person name="Van de Peer Y."/>
            <person name="Salamini F."/>
            <person name="Viola R."/>
        </authorList>
    </citation>
    <scope>NUCLEOTIDE SEQUENCE</scope>
</reference>
<evidence type="ECO:0000313" key="5">
    <source>
        <dbReference type="EMBL" id="CAN81036.1"/>
    </source>
</evidence>
<dbReference type="InterPro" id="IPR036987">
    <property type="entry name" value="SRA-YDG_sf"/>
</dbReference>
<dbReference type="ExpressionAtlas" id="A5BDJ9">
    <property type="expression patterns" value="baseline and differential"/>
</dbReference>
<dbReference type="InterPro" id="IPR003105">
    <property type="entry name" value="SRA_YDG"/>
</dbReference>
<evidence type="ECO:0000256" key="2">
    <source>
        <dbReference type="ARBA" id="ARBA00023242"/>
    </source>
</evidence>
<sequence length="512" mass="58527">MGSCTDFTIMVLPMEGQVAHGTKTAESFFTKIEEMMETNAILYPEKRFGPIPGVDVGHQFFSRAEMVAVGFHSHWLNGIDYMGQSYNRREYSGYTFPLAVAIVLSGQYEDDLDNSEDVVYTGQGGNNLLGNKRQVQDQVMERGNLALKNCMEQCVPVRVIRGHKSANSYVGKVYTYDGLYKLGFSFSGSFSFILAEKLKALKTNLKSWNKELFSNVSVRKELALNQVVFWEETSVLTLEEQNAKKQTKKEYKNSQNAFEQGTQILDVMLIANEALDLLKSNDRGLLCKLDIEKVYDHVLLLNLWQCGMGWRRGFTKSYVEKIVYSRGGRLILIRCILSSMPIYCMFLFYIQRTIKLLLEQIQRDFLWEGGALEWKPYLVRWDIPCSDKSKDGLGVKNLSTLHNAFLCKWSWRYAENKGALWKQVISCKYGVEGGWRAKEVVQYWAEKGVSGFTVFKYRLKRLEGQPILTTNQVQYARGRVPNSISEIRGYKVNCYLANALLLTVISLSCFVG</sequence>
<organism evidence="5">
    <name type="scientific">Vitis vinifera</name>
    <name type="common">Grape</name>
    <dbReference type="NCBI Taxonomy" id="29760"/>
    <lineage>
        <taxon>Eukaryota</taxon>
        <taxon>Viridiplantae</taxon>
        <taxon>Streptophyta</taxon>
        <taxon>Embryophyta</taxon>
        <taxon>Tracheophyta</taxon>
        <taxon>Spermatophyta</taxon>
        <taxon>Magnoliopsida</taxon>
        <taxon>eudicotyledons</taxon>
        <taxon>Gunneridae</taxon>
        <taxon>Pentapetalae</taxon>
        <taxon>rosids</taxon>
        <taxon>Vitales</taxon>
        <taxon>Vitaceae</taxon>
        <taxon>Viteae</taxon>
        <taxon>Vitis</taxon>
    </lineage>
</organism>
<dbReference type="AlphaFoldDB" id="A5BDJ9"/>
<dbReference type="InterPro" id="IPR051357">
    <property type="entry name" value="H3K9_HMTase_SUVAR3-9"/>
</dbReference>